<dbReference type="NCBIfam" id="NF000768">
    <property type="entry name" value="PRK00051.1"/>
    <property type="match status" value="1"/>
</dbReference>
<protein>
    <recommendedName>
        <fullName evidence="15">Histidine biosynthesis bifunctional protein HisIE</fullName>
    </recommendedName>
    <domain>
        <recommendedName>
            <fullName evidence="15">Phosphoribosyl-AMP cyclohydrolase</fullName>
            <shortName evidence="15">PRA-CH</shortName>
            <ecNumber evidence="15">3.5.4.19</ecNumber>
        </recommendedName>
    </domain>
    <domain>
        <recommendedName>
            <fullName evidence="15">Phosphoribosyl-ATP pyrophosphatase</fullName>
            <shortName evidence="15">PRA-PH</shortName>
            <ecNumber evidence="15">3.6.1.31</ecNumber>
        </recommendedName>
    </domain>
</protein>
<dbReference type="GO" id="GO:0004636">
    <property type="term" value="F:phosphoribosyl-ATP diphosphatase activity"/>
    <property type="evidence" value="ECO:0007669"/>
    <property type="project" value="UniProtKB-UniRule"/>
</dbReference>
<dbReference type="HAMAP" id="MF_01019">
    <property type="entry name" value="HisIE"/>
    <property type="match status" value="1"/>
</dbReference>
<dbReference type="NCBIfam" id="TIGR03188">
    <property type="entry name" value="histidine_hisI"/>
    <property type="match status" value="1"/>
</dbReference>
<evidence type="ECO:0000256" key="6">
    <source>
        <dbReference type="ARBA" id="ARBA00007731"/>
    </source>
</evidence>
<dbReference type="AlphaFoldDB" id="A0A495A1L8"/>
<dbReference type="PANTHER" id="PTHR42945">
    <property type="entry name" value="HISTIDINE BIOSYNTHESIS BIFUNCTIONAL PROTEIN"/>
    <property type="match status" value="1"/>
</dbReference>
<comment type="catalytic activity">
    <reaction evidence="1 15">
        <text>1-(5-phospho-beta-D-ribosyl)-5'-AMP + H2O = 1-(5-phospho-beta-D-ribosyl)-5-[(5-phospho-beta-D-ribosylamino)methylideneamino]imidazole-4-carboxamide</text>
        <dbReference type="Rhea" id="RHEA:20049"/>
        <dbReference type="ChEBI" id="CHEBI:15377"/>
        <dbReference type="ChEBI" id="CHEBI:58435"/>
        <dbReference type="ChEBI" id="CHEBI:59457"/>
        <dbReference type="EC" id="3.5.4.19"/>
    </reaction>
</comment>
<accession>A0A495A1L8</accession>
<dbReference type="FunFam" id="3.10.20.810:FF:000001">
    <property type="entry name" value="Histidine biosynthesis bifunctional protein HisIE"/>
    <property type="match status" value="1"/>
</dbReference>
<keyword evidence="9 15" id="KW-0028">Amino-acid biosynthesis</keyword>
<dbReference type="EC" id="3.5.4.19" evidence="15"/>
<evidence type="ECO:0000256" key="7">
    <source>
        <dbReference type="ARBA" id="ARBA00008299"/>
    </source>
</evidence>
<keyword evidence="12 15" id="KW-0067">ATP-binding</keyword>
<gene>
    <name evidence="15" type="primary">hisI</name>
    <name evidence="15" type="synonym">hisIE</name>
    <name evidence="17" type="ORF">D8M06_10370</name>
</gene>
<evidence type="ECO:0000256" key="1">
    <source>
        <dbReference type="ARBA" id="ARBA00000024"/>
    </source>
</evidence>
<dbReference type="EMBL" id="RBZP01000007">
    <property type="protein sequence ID" value="RKQ33175.1"/>
    <property type="molecule type" value="Genomic_DNA"/>
</dbReference>
<dbReference type="InterPro" id="IPR038019">
    <property type="entry name" value="PRib_AMP_CycHydrolase_sf"/>
</dbReference>
<dbReference type="InterPro" id="IPR002496">
    <property type="entry name" value="PRib_AMP_CycHydrolase_dom"/>
</dbReference>
<keyword evidence="11 15" id="KW-0378">Hydrolase</keyword>
<keyword evidence="18" id="KW-1185">Reference proteome</keyword>
<comment type="similarity">
    <text evidence="7 15">In the N-terminal section; belongs to the PRA-CH family.</text>
</comment>
<evidence type="ECO:0000256" key="9">
    <source>
        <dbReference type="ARBA" id="ARBA00022605"/>
    </source>
</evidence>
<dbReference type="InterPro" id="IPR023019">
    <property type="entry name" value="His_synth_HisIE"/>
</dbReference>
<dbReference type="NCBIfam" id="NF002747">
    <property type="entry name" value="PRK02759.1"/>
    <property type="match status" value="1"/>
</dbReference>
<dbReference type="HAMAP" id="MF_01021">
    <property type="entry name" value="HisI"/>
    <property type="match status" value="1"/>
</dbReference>
<comment type="pathway">
    <text evidence="5 15">Amino-acid biosynthesis; L-histidine biosynthesis; L-histidine from 5-phospho-alpha-D-ribose 1-diphosphate: step 2/9.</text>
</comment>
<evidence type="ECO:0000256" key="10">
    <source>
        <dbReference type="ARBA" id="ARBA00022741"/>
    </source>
</evidence>
<dbReference type="EC" id="3.6.1.31" evidence="15"/>
<dbReference type="Proteomes" id="UP000269301">
    <property type="component" value="Unassembled WGS sequence"/>
</dbReference>
<keyword evidence="13 15" id="KW-0368">Histidine biosynthesis</keyword>
<proteinExistence type="inferred from homology"/>
<dbReference type="UniPathway" id="UPA00031">
    <property type="reaction ID" value="UER00007"/>
</dbReference>
<dbReference type="Pfam" id="PF01503">
    <property type="entry name" value="PRA-PH"/>
    <property type="match status" value="1"/>
</dbReference>
<evidence type="ECO:0000256" key="8">
    <source>
        <dbReference type="ARBA" id="ARBA00022490"/>
    </source>
</evidence>
<evidence type="ECO:0000256" key="12">
    <source>
        <dbReference type="ARBA" id="ARBA00022840"/>
    </source>
</evidence>
<dbReference type="GO" id="GO:0000105">
    <property type="term" value="P:L-histidine biosynthetic process"/>
    <property type="evidence" value="ECO:0007669"/>
    <property type="project" value="UniProtKB-UniRule"/>
</dbReference>
<evidence type="ECO:0000259" key="16">
    <source>
        <dbReference type="Pfam" id="PF01502"/>
    </source>
</evidence>
<comment type="catalytic activity">
    <reaction evidence="2 15">
        <text>1-(5-phospho-beta-D-ribosyl)-ATP + H2O = 1-(5-phospho-beta-D-ribosyl)-5'-AMP + diphosphate + H(+)</text>
        <dbReference type="Rhea" id="RHEA:22828"/>
        <dbReference type="ChEBI" id="CHEBI:15377"/>
        <dbReference type="ChEBI" id="CHEBI:15378"/>
        <dbReference type="ChEBI" id="CHEBI:33019"/>
        <dbReference type="ChEBI" id="CHEBI:59457"/>
        <dbReference type="ChEBI" id="CHEBI:73183"/>
        <dbReference type="EC" id="3.6.1.31"/>
    </reaction>
</comment>
<evidence type="ECO:0000256" key="4">
    <source>
        <dbReference type="ARBA" id="ARBA00005169"/>
    </source>
</evidence>
<comment type="subcellular location">
    <subcellularLocation>
        <location evidence="3 15">Cytoplasm</location>
    </subcellularLocation>
</comment>
<dbReference type="CDD" id="cd11534">
    <property type="entry name" value="NTP-PPase_HisIE_like"/>
    <property type="match status" value="1"/>
</dbReference>
<keyword evidence="8 15" id="KW-0963">Cytoplasm</keyword>
<evidence type="ECO:0000256" key="3">
    <source>
        <dbReference type="ARBA" id="ARBA00004496"/>
    </source>
</evidence>
<reference evidence="17 18" key="1">
    <citation type="journal article" date="2016" name="Int. J. Syst. Evol. Microbiol.">
        <title>Oceanobacillus halophilus sp. nov., a novel moderately halophilic bacterium from a hypersaline lake.</title>
        <authorList>
            <person name="Amoozegar M.A."/>
            <person name="Bagheri M."/>
            <person name="Makhdoumi A."/>
            <person name="Nikou M.M."/>
            <person name="Fazeli S.A.S."/>
            <person name="Schumann P."/>
            <person name="Sproer C."/>
            <person name="Sanchez-Porro C."/>
            <person name="Ventosa A."/>
        </authorList>
    </citation>
    <scope>NUCLEOTIDE SEQUENCE [LARGE SCALE GENOMIC DNA]</scope>
    <source>
        <strain evidence="17 18">DSM 23996</strain>
    </source>
</reference>
<evidence type="ECO:0000256" key="2">
    <source>
        <dbReference type="ARBA" id="ARBA00001460"/>
    </source>
</evidence>
<comment type="pathway">
    <text evidence="4 15">Amino-acid biosynthesis; L-histidine biosynthesis; L-histidine from 5-phospho-alpha-D-ribose 1-diphosphate: step 3/9.</text>
</comment>
<dbReference type="HAMAP" id="MF_01020">
    <property type="entry name" value="HisE"/>
    <property type="match status" value="1"/>
</dbReference>
<dbReference type="InterPro" id="IPR021130">
    <property type="entry name" value="PRib-ATP_PPHydrolase-like"/>
</dbReference>
<evidence type="ECO:0000256" key="13">
    <source>
        <dbReference type="ARBA" id="ARBA00023102"/>
    </source>
</evidence>
<dbReference type="Pfam" id="PF01502">
    <property type="entry name" value="PRA-CH"/>
    <property type="match status" value="1"/>
</dbReference>
<sequence>MEINIDKIKFDENGLVPAIVQNAETGKVLTLAYMNADSLQKTLQTNETWFFSRSRQELWNKGETSGNKQQINKISYDCDADSLLVQVIPLGPACHTGQETCFHHDLYTKDEPSLEIIPQVVAKITERRENPIEGSYTNYLFNEGIDKILKKIGEETSEVIIGAKNNDKKEVTSEIADLTYHTLVLMELLDVSINDIKGELKKRHVQKDKKNK</sequence>
<dbReference type="SUPFAM" id="SSF101386">
    <property type="entry name" value="all-alpha NTP pyrophosphatases"/>
    <property type="match status" value="1"/>
</dbReference>
<feature type="domain" description="Phosphoribosyl-AMP cyclohydrolase" evidence="16">
    <location>
        <begin position="31"/>
        <end position="103"/>
    </location>
</feature>
<dbReference type="SUPFAM" id="SSF141734">
    <property type="entry name" value="HisI-like"/>
    <property type="match status" value="1"/>
</dbReference>
<dbReference type="Gene3D" id="3.10.20.810">
    <property type="entry name" value="Phosphoribosyl-AMP cyclohydrolase"/>
    <property type="match status" value="1"/>
</dbReference>
<evidence type="ECO:0000313" key="17">
    <source>
        <dbReference type="EMBL" id="RKQ33175.1"/>
    </source>
</evidence>
<evidence type="ECO:0000256" key="11">
    <source>
        <dbReference type="ARBA" id="ARBA00022801"/>
    </source>
</evidence>
<keyword evidence="14 15" id="KW-0511">Multifunctional enzyme</keyword>
<dbReference type="InterPro" id="IPR026660">
    <property type="entry name" value="PRA-CH"/>
</dbReference>
<dbReference type="Gene3D" id="1.10.287.1080">
    <property type="entry name" value="MazG-like"/>
    <property type="match status" value="1"/>
</dbReference>
<evidence type="ECO:0000256" key="14">
    <source>
        <dbReference type="ARBA" id="ARBA00023268"/>
    </source>
</evidence>
<feature type="region of interest" description="Phosphoribosyl-AMP cyclohydrolase" evidence="15">
    <location>
        <begin position="1"/>
        <end position="116"/>
    </location>
</feature>
<keyword evidence="10 15" id="KW-0547">Nucleotide-binding</keyword>
<dbReference type="OrthoDB" id="9795769at2"/>
<dbReference type="PANTHER" id="PTHR42945:SF9">
    <property type="entry name" value="HISTIDINE BIOSYNTHESIS BIFUNCTIONAL PROTEIN HISIE"/>
    <property type="match status" value="1"/>
</dbReference>
<comment type="similarity">
    <text evidence="6 15">In the C-terminal section; belongs to the PRA-PH family.</text>
</comment>
<dbReference type="RefSeq" id="WP_121204337.1">
    <property type="nucleotide sequence ID" value="NZ_RBZP01000007.1"/>
</dbReference>
<name>A0A495A1L8_9BACI</name>
<dbReference type="GO" id="GO:0005737">
    <property type="term" value="C:cytoplasm"/>
    <property type="evidence" value="ECO:0007669"/>
    <property type="project" value="UniProtKB-SubCell"/>
</dbReference>
<feature type="region of interest" description="Phosphoribosyl-ATP pyrophosphohydrolase" evidence="15">
    <location>
        <begin position="117"/>
        <end position="212"/>
    </location>
</feature>
<organism evidence="17 18">
    <name type="scientific">Oceanobacillus halophilus</name>
    <dbReference type="NCBI Taxonomy" id="930130"/>
    <lineage>
        <taxon>Bacteria</taxon>
        <taxon>Bacillati</taxon>
        <taxon>Bacillota</taxon>
        <taxon>Bacilli</taxon>
        <taxon>Bacillales</taxon>
        <taxon>Bacillaceae</taxon>
        <taxon>Oceanobacillus</taxon>
    </lineage>
</organism>
<evidence type="ECO:0000256" key="5">
    <source>
        <dbReference type="ARBA" id="ARBA00005204"/>
    </source>
</evidence>
<dbReference type="GO" id="GO:0004635">
    <property type="term" value="F:phosphoribosyl-AMP cyclohydrolase activity"/>
    <property type="evidence" value="ECO:0007669"/>
    <property type="project" value="UniProtKB-UniRule"/>
</dbReference>
<dbReference type="InterPro" id="IPR008179">
    <property type="entry name" value="HisE"/>
</dbReference>
<comment type="caution">
    <text evidence="17">The sequence shown here is derived from an EMBL/GenBank/DDBJ whole genome shotgun (WGS) entry which is preliminary data.</text>
</comment>
<evidence type="ECO:0000256" key="15">
    <source>
        <dbReference type="HAMAP-Rule" id="MF_01019"/>
    </source>
</evidence>
<evidence type="ECO:0000313" key="18">
    <source>
        <dbReference type="Proteomes" id="UP000269301"/>
    </source>
</evidence>
<dbReference type="GO" id="GO:0005524">
    <property type="term" value="F:ATP binding"/>
    <property type="evidence" value="ECO:0007669"/>
    <property type="project" value="UniProtKB-KW"/>
</dbReference>